<dbReference type="PANTHER" id="PTHR31371">
    <property type="entry name" value="BNAC09G50660D PROTEIN"/>
    <property type="match status" value="1"/>
</dbReference>
<dbReference type="GO" id="GO:0009699">
    <property type="term" value="P:phenylpropanoid biosynthetic process"/>
    <property type="evidence" value="ECO:0007669"/>
    <property type="project" value="UniProtKB-ARBA"/>
</dbReference>
<sequence>MIPVADFSPFTAFWNPAKKQKFSQNDRVSDKKVLGVCSFEVASLMSKMIQLWYYVNDDVKISPDFIDSVGIQNLLKDNDSGVLDLLYDEVIYIFCEVAKIIVRLAKQCSDVRLSNLEHEIEGQLENTKNGWILPFSCKKMGESVKKMEYLITNNEKLHAEMQQIAKLERKLEGRNSVQRLFQLETKMEMKQLKVSYLKKALWNATYDDIVLLLCKCLFTTFIRIESLFKSMQIVRRQTTENFPTKIRARLWSFSKGNRKTSPIECFARCSADHPVTGESKIRLSIFKTRLQCPSLDTLGDAKLEQKYATAILEIDTLVMMPSMITEAKIHKLKKMLPRNIRFLVKERLKLVQNEGNLSVSSEKISQILSWLSPLARNTLTRWMAEQRYAHSNINDCGEELLLQVETLCFADKEKADAVLSELLVGLTQICLAQKKLSDCSSEVFNINYNTVIFEVYINSFAVLYHLIPTSIFHLKFSRKLPKNHPKYNLRRQKLSHLHFYFHDRITGKNPTAFKVASASVTNKSATYFGSVAVMDDPLTVGPNPRSKQVGRAQGIYSAASRNEIGLLMVVNYVFTQGKFNGSTISVLGRNAVLSAIREMPIVGGSGVFRFARGYAQARTHTFDLKSGDAVVEYNVYVFHN</sequence>
<proteinExistence type="inferred from homology"/>
<dbReference type="Gene3D" id="2.40.480.10">
    <property type="entry name" value="Allene oxide cyclase-like"/>
    <property type="match status" value="1"/>
</dbReference>
<dbReference type="InterPro" id="IPR007700">
    <property type="entry name" value="DUF668"/>
</dbReference>
<reference evidence="6" key="2">
    <citation type="submission" date="2023-05" db="EMBL/GenBank/DDBJ databases">
        <authorList>
            <person name="Schelkunov M.I."/>
        </authorList>
    </citation>
    <scope>NUCLEOTIDE SEQUENCE</scope>
    <source>
        <strain evidence="6">Hsosn_3</strain>
        <tissue evidence="6">Leaf</tissue>
    </source>
</reference>
<evidence type="ECO:0000256" key="2">
    <source>
        <dbReference type="ARBA" id="ARBA00011738"/>
    </source>
</evidence>
<organism evidence="6 7">
    <name type="scientific">Heracleum sosnowskyi</name>
    <dbReference type="NCBI Taxonomy" id="360622"/>
    <lineage>
        <taxon>Eukaryota</taxon>
        <taxon>Viridiplantae</taxon>
        <taxon>Streptophyta</taxon>
        <taxon>Embryophyta</taxon>
        <taxon>Tracheophyta</taxon>
        <taxon>Spermatophyta</taxon>
        <taxon>Magnoliopsida</taxon>
        <taxon>eudicotyledons</taxon>
        <taxon>Gunneridae</taxon>
        <taxon>Pentapetalae</taxon>
        <taxon>asterids</taxon>
        <taxon>campanulids</taxon>
        <taxon>Apiales</taxon>
        <taxon>Apiaceae</taxon>
        <taxon>Apioideae</taxon>
        <taxon>apioid superclade</taxon>
        <taxon>Tordylieae</taxon>
        <taxon>Tordyliinae</taxon>
        <taxon>Heracleum</taxon>
    </lineage>
</organism>
<dbReference type="AlphaFoldDB" id="A0AAD8MC71"/>
<comment type="caution">
    <text evidence="6">The sequence shown here is derived from an EMBL/GenBank/DDBJ whole genome shotgun (WGS) entry which is preliminary data.</text>
</comment>
<keyword evidence="7" id="KW-1185">Reference proteome</keyword>
<evidence type="ECO:0000313" key="6">
    <source>
        <dbReference type="EMBL" id="KAK1367427.1"/>
    </source>
</evidence>
<dbReference type="PANTHER" id="PTHR31371:SF20">
    <property type="entry name" value="OS12G0146500 PROTEIN"/>
    <property type="match status" value="1"/>
</dbReference>
<dbReference type="EMBL" id="JAUIZM010000009">
    <property type="protein sequence ID" value="KAK1367427.1"/>
    <property type="molecule type" value="Genomic_DNA"/>
</dbReference>
<keyword evidence="4" id="KW-0052">Apoplast</keyword>
<protein>
    <recommendedName>
        <fullName evidence="4">Dirigent protein</fullName>
    </recommendedName>
</protein>
<reference evidence="6" key="1">
    <citation type="submission" date="2023-02" db="EMBL/GenBank/DDBJ databases">
        <title>Genome of toxic invasive species Heracleum sosnowskyi carries increased number of genes despite the absence of recent whole-genome duplications.</title>
        <authorList>
            <person name="Schelkunov M."/>
            <person name="Shtratnikova V."/>
            <person name="Makarenko M."/>
            <person name="Klepikova A."/>
            <person name="Omelchenko D."/>
            <person name="Novikova G."/>
            <person name="Obukhova E."/>
            <person name="Bogdanov V."/>
            <person name="Penin A."/>
            <person name="Logacheva M."/>
        </authorList>
    </citation>
    <scope>NUCLEOTIDE SEQUENCE</scope>
    <source>
        <strain evidence="6">Hsosn_3</strain>
        <tissue evidence="6">Leaf</tissue>
    </source>
</reference>
<feature type="domain" description="DUF668" evidence="5">
    <location>
        <begin position="297"/>
        <end position="379"/>
    </location>
</feature>
<accession>A0AAD8MC71</accession>
<comment type="function">
    <text evidence="4">Dirigent proteins impart stereoselectivity on the phenoxy radical-coupling reaction, yielding optically active lignans from two molecules of coniferyl alcohol in the biosynthesis of lignans, flavonolignans, and alkaloids and thus plays a central role in plant secondary metabolism.</text>
</comment>
<keyword evidence="3 4" id="KW-0964">Secreted</keyword>
<evidence type="ECO:0000259" key="5">
    <source>
        <dbReference type="Pfam" id="PF05003"/>
    </source>
</evidence>
<evidence type="ECO:0000313" key="7">
    <source>
        <dbReference type="Proteomes" id="UP001237642"/>
    </source>
</evidence>
<dbReference type="Pfam" id="PF03018">
    <property type="entry name" value="Dirigent"/>
    <property type="match status" value="1"/>
</dbReference>
<comment type="subcellular location">
    <subcellularLocation>
        <location evidence="4">Secreted</location>
        <location evidence="4">Extracellular space</location>
        <location evidence="4">Apoplast</location>
    </subcellularLocation>
</comment>
<dbReference type="InterPro" id="IPR044859">
    <property type="entry name" value="Allene_oxi_cyc_Dirigent"/>
</dbReference>
<name>A0AAD8MC71_9APIA</name>
<dbReference type="InterPro" id="IPR004265">
    <property type="entry name" value="Dirigent"/>
</dbReference>
<dbReference type="Proteomes" id="UP001237642">
    <property type="component" value="Unassembled WGS sequence"/>
</dbReference>
<dbReference type="GO" id="GO:0048046">
    <property type="term" value="C:apoplast"/>
    <property type="evidence" value="ECO:0007669"/>
    <property type="project" value="UniProtKB-SubCell"/>
</dbReference>
<dbReference type="Pfam" id="PF05003">
    <property type="entry name" value="DUF668"/>
    <property type="match status" value="1"/>
</dbReference>
<dbReference type="GO" id="GO:0045927">
    <property type="term" value="P:positive regulation of growth"/>
    <property type="evidence" value="ECO:0007669"/>
    <property type="project" value="InterPro"/>
</dbReference>
<evidence type="ECO:0000256" key="4">
    <source>
        <dbReference type="RuleBase" id="RU363099"/>
    </source>
</evidence>
<gene>
    <name evidence="6" type="ORF">POM88_042988</name>
</gene>
<evidence type="ECO:0000256" key="1">
    <source>
        <dbReference type="ARBA" id="ARBA00010746"/>
    </source>
</evidence>
<comment type="similarity">
    <text evidence="1 4">Belongs to the plant dirigent protein family.</text>
</comment>
<comment type="subunit">
    <text evidence="2 4">Homodimer.</text>
</comment>
<evidence type="ECO:0000256" key="3">
    <source>
        <dbReference type="ARBA" id="ARBA00022525"/>
    </source>
</evidence>